<evidence type="ECO:0000256" key="4">
    <source>
        <dbReference type="SAM" id="MobiDB-lite"/>
    </source>
</evidence>
<gene>
    <name evidence="6" type="ORF">FH972_021630</name>
</gene>
<keyword evidence="3" id="KW-0779">Telomere</keyword>
<organism evidence="6 7">
    <name type="scientific">Carpinus fangiana</name>
    <dbReference type="NCBI Taxonomy" id="176857"/>
    <lineage>
        <taxon>Eukaryota</taxon>
        <taxon>Viridiplantae</taxon>
        <taxon>Streptophyta</taxon>
        <taxon>Embryophyta</taxon>
        <taxon>Tracheophyta</taxon>
        <taxon>Spermatophyta</taxon>
        <taxon>Magnoliopsida</taxon>
        <taxon>eudicotyledons</taxon>
        <taxon>Gunneridae</taxon>
        <taxon>Pentapetalae</taxon>
        <taxon>rosids</taxon>
        <taxon>fabids</taxon>
        <taxon>Fagales</taxon>
        <taxon>Betulaceae</taxon>
        <taxon>Carpinus</taxon>
    </lineage>
</organism>
<protein>
    <recommendedName>
        <fullName evidence="5">CST complex subunit Stn1 N-terminal domain-containing protein</fullName>
    </recommendedName>
</protein>
<name>A0A5N6KPX1_9ROSI</name>
<sequence>MTDADLRGYGPIYPAYCHRASPTYWKWVKLAVADVHALRSEGGFEGQNTFFHLNHPIRHVYLCGTIVAIDYFERFAILTLDDSSGLTIEVKIALVTKTKVLLEKSAVQPGEEATTLENVKITRSCQDTRCALKHILINGCPAEVGTVLIAKGTLDKYRGSFQLKLLRTSILKDAEEELRIWREYADFCTKVLYQQWHLSLEQVQELEMQDRERLRRDQDAATKEARTREKREKRIEARRAIWRAKVKHDREKLERQHAAEEQTLNGNALDARDKAHDRQNNL</sequence>
<dbReference type="InterPro" id="IPR012340">
    <property type="entry name" value="NA-bd_OB-fold"/>
</dbReference>
<dbReference type="AlphaFoldDB" id="A0A5N6KPX1"/>
<feature type="compositionally biased region" description="Basic and acidic residues" evidence="4">
    <location>
        <begin position="270"/>
        <end position="282"/>
    </location>
</feature>
<keyword evidence="7" id="KW-1185">Reference proteome</keyword>
<evidence type="ECO:0000259" key="5">
    <source>
        <dbReference type="Pfam" id="PF10451"/>
    </source>
</evidence>
<dbReference type="EMBL" id="VIBQ01000009">
    <property type="protein sequence ID" value="KAB8337331.1"/>
    <property type="molecule type" value="Genomic_DNA"/>
</dbReference>
<accession>A0A5N6KPX1</accession>
<evidence type="ECO:0000256" key="2">
    <source>
        <dbReference type="ARBA" id="ARBA00022454"/>
    </source>
</evidence>
<feature type="domain" description="CST complex subunit Stn1 N-terminal" evidence="5">
    <location>
        <begin position="47"/>
        <end position="92"/>
    </location>
</feature>
<dbReference type="Proteomes" id="UP000327013">
    <property type="component" value="Unassembled WGS sequence"/>
</dbReference>
<dbReference type="Pfam" id="PF10451">
    <property type="entry name" value="Stn1"/>
    <property type="match status" value="1"/>
</dbReference>
<comment type="subcellular location">
    <subcellularLocation>
        <location evidence="1">Chromosome</location>
        <location evidence="1">Telomere</location>
    </subcellularLocation>
</comment>
<dbReference type="InterPro" id="IPR018856">
    <property type="entry name" value="Stn1_N"/>
</dbReference>
<feature type="region of interest" description="Disordered" evidence="4">
    <location>
        <begin position="247"/>
        <end position="282"/>
    </location>
</feature>
<dbReference type="SUPFAM" id="SSF50249">
    <property type="entry name" value="Nucleic acid-binding proteins"/>
    <property type="match status" value="1"/>
</dbReference>
<feature type="compositionally biased region" description="Basic and acidic residues" evidence="4">
    <location>
        <begin position="248"/>
        <end position="260"/>
    </location>
</feature>
<comment type="caution">
    <text evidence="6">The sequence shown here is derived from an EMBL/GenBank/DDBJ whole genome shotgun (WGS) entry which is preliminary data.</text>
</comment>
<proteinExistence type="predicted"/>
<keyword evidence="2" id="KW-0158">Chromosome</keyword>
<dbReference type="Gene3D" id="2.40.50.140">
    <property type="entry name" value="Nucleic acid-binding proteins"/>
    <property type="match status" value="1"/>
</dbReference>
<dbReference type="GO" id="GO:0000781">
    <property type="term" value="C:chromosome, telomeric region"/>
    <property type="evidence" value="ECO:0007669"/>
    <property type="project" value="UniProtKB-SubCell"/>
</dbReference>
<evidence type="ECO:0000256" key="1">
    <source>
        <dbReference type="ARBA" id="ARBA00004574"/>
    </source>
</evidence>
<dbReference type="OrthoDB" id="77828at2759"/>
<evidence type="ECO:0000313" key="7">
    <source>
        <dbReference type="Proteomes" id="UP000327013"/>
    </source>
</evidence>
<reference evidence="6 7" key="1">
    <citation type="submission" date="2019-06" db="EMBL/GenBank/DDBJ databases">
        <title>A chromosomal-level reference genome of Carpinus fangiana (Coryloideae, Betulaceae).</title>
        <authorList>
            <person name="Yang X."/>
            <person name="Wang Z."/>
            <person name="Zhang L."/>
            <person name="Hao G."/>
            <person name="Liu J."/>
            <person name="Yang Y."/>
        </authorList>
    </citation>
    <scope>NUCLEOTIDE SEQUENCE [LARGE SCALE GENOMIC DNA]</scope>
    <source>
        <strain evidence="6">Cfa_2016G</strain>
        <tissue evidence="6">Leaf</tissue>
    </source>
</reference>
<evidence type="ECO:0000256" key="3">
    <source>
        <dbReference type="ARBA" id="ARBA00022895"/>
    </source>
</evidence>
<feature type="region of interest" description="Disordered" evidence="4">
    <location>
        <begin position="211"/>
        <end position="231"/>
    </location>
</feature>
<evidence type="ECO:0000313" key="6">
    <source>
        <dbReference type="EMBL" id="KAB8337331.1"/>
    </source>
</evidence>